<comment type="caution">
    <text evidence="1">The sequence shown here is derived from an EMBL/GenBank/DDBJ whole genome shotgun (WGS) entry which is preliminary data.</text>
</comment>
<dbReference type="AlphaFoldDB" id="A0A0D7E842"/>
<dbReference type="Proteomes" id="UP000032515">
    <property type="component" value="Unassembled WGS sequence"/>
</dbReference>
<evidence type="ECO:0000313" key="2">
    <source>
        <dbReference type="Proteomes" id="UP000032515"/>
    </source>
</evidence>
<organism evidence="1 2">
    <name type="scientific">Rhodopseudomonas palustris</name>
    <dbReference type="NCBI Taxonomy" id="1076"/>
    <lineage>
        <taxon>Bacteria</taxon>
        <taxon>Pseudomonadati</taxon>
        <taxon>Pseudomonadota</taxon>
        <taxon>Alphaproteobacteria</taxon>
        <taxon>Hyphomicrobiales</taxon>
        <taxon>Nitrobacteraceae</taxon>
        <taxon>Rhodopseudomonas</taxon>
    </lineage>
</organism>
<evidence type="ECO:0000313" key="1">
    <source>
        <dbReference type="EMBL" id="KIZ37044.1"/>
    </source>
</evidence>
<dbReference type="PATRIC" id="fig|1076.23.peg.5744"/>
<reference evidence="1 2" key="1">
    <citation type="submission" date="2014-11" db="EMBL/GenBank/DDBJ databases">
        <title>Genomics and ecophysiology of heterotrophic nitrogen fixing bacteria isolated from estuarine surface water.</title>
        <authorList>
            <person name="Bentzon-Tilia M."/>
            <person name="Severin I."/>
            <person name="Hansen L.H."/>
            <person name="Riemann L."/>
        </authorList>
    </citation>
    <scope>NUCLEOTIDE SEQUENCE [LARGE SCALE GENOMIC DNA]</scope>
    <source>
        <strain evidence="1 2">BAL398</strain>
    </source>
</reference>
<sequence length="122" mass="13190">MADMLSILAANYRTVGLNTTSGTPYKAVDPDAYKGTWTGTYANGKKFAVTVNDVSGFRAQVKYESAGTVKYQQVLIKDNTFRIGDTKFKLSNSGTSAEIKNVVTDPVTQSTYLDTATAKRAT</sequence>
<gene>
    <name evidence="1" type="ORF">OO17_24020</name>
</gene>
<dbReference type="OrthoDB" id="8235366at2"/>
<name>A0A0D7E842_RHOPL</name>
<proteinExistence type="predicted"/>
<dbReference type="EMBL" id="JXXE01000547">
    <property type="protein sequence ID" value="KIZ37044.1"/>
    <property type="molecule type" value="Genomic_DNA"/>
</dbReference>
<accession>A0A0D7E842</accession>
<protein>
    <submittedName>
        <fullName evidence="1">Uncharacterized protein</fullName>
    </submittedName>
</protein>
<dbReference type="RefSeq" id="WP_044416490.1">
    <property type="nucleotide sequence ID" value="NZ_JXXE01000547.1"/>
</dbReference>